<sequence>MILGAEHLYSFIRDGRFRLPNHGPLLVETVFGWIVAGKFEDPQEAGERSVVTCHAATVTPVNELLERFRRIEELHGPNYSVEEQKCENYYQETISRDSTGRYIVRMPKHPDHEKMIGLSKAFATRRLRSLEQRLSKDEGMKKQYHDFLHEYITLGHMAAVQEAEEDDAKACYLPHHPVLKESSSTTKVRVVFDGSAKTSSGHSLNDSLLVGPVVQDDLLSLILRFRKFPVALVADIEKMCRQVSMHPQDRPLQRILWRFHASEPIQTYELGTVTYGLAPSSFLATRTLLQLVEDEGCPFPKASAAIKKNVYVDDLIGGADSTEEAIQLREELGDLLQKGGFRFPADGHVQVSLLASKSRVGPLSSTNIPRLELCAALLASRLYEKIVNALDMQFQESFFWSDSTIVLHWLKAPPRTWKTFVANQIAEIQATTVGSHWQLVAGKENPADMVSRGVTVEELINSELWKFGPMWLRNDKSTWPSQCLPARNITDEDLELRKNVVLTTQIHRPDPLFERFSSYQTLLHTVGYCFRFCYNSRNKGRRNSGTVLSVTELQNAKAALVKLVQAEAFPEDLKRLKKGFTVSSKSSLRLLSPFLDAEGLIRVGGRLRLSDTPYDVKHQVVLPGFHPFTRLLLKYYHRKLVHGGIMMTLPVARDEFWPLNGRKAVRSAIRNCYECSRANPHPIQQPIGQLPIARVTANEAFVCTGVDYCGPIYLKPAHRKAAARKCYISVFVCLSTKAVHLELVSDLSTSAFLMALDRFTWRRNKPQHLYSDNGTNFIGAKNALYKLYQMLQPGDNSDQISKHLAEDNIQWHLIPPRAPNFGGLWEAAVKVAKGQLVRQLGTSLLSFEELTTVLIKIEGCMNSRPLLPLSSDPNDLGTLTPAHFLVRNMIRPLPEADIRNTPLNRLTQYEKLQKYSQNFWYRWRNEYLKELNRQYCCNPRRYHINEGDIVILKDESLPPARWPLTRVIETHPGLDGVTRVATLRTPCGNLKRAVSKICAL</sequence>
<dbReference type="InterPro" id="IPR001584">
    <property type="entry name" value="Integrase_cat-core"/>
</dbReference>
<dbReference type="SUPFAM" id="SSF53098">
    <property type="entry name" value="Ribonuclease H-like"/>
    <property type="match status" value="1"/>
</dbReference>
<dbReference type="InterPro" id="IPR008042">
    <property type="entry name" value="Retrotrans_Pao"/>
</dbReference>
<organism evidence="2 3">
    <name type="scientific">Aedes albopictus</name>
    <name type="common">Asian tiger mosquito</name>
    <name type="synonym">Stegomyia albopicta</name>
    <dbReference type="NCBI Taxonomy" id="7160"/>
    <lineage>
        <taxon>Eukaryota</taxon>
        <taxon>Metazoa</taxon>
        <taxon>Ecdysozoa</taxon>
        <taxon>Arthropoda</taxon>
        <taxon>Hexapoda</taxon>
        <taxon>Insecta</taxon>
        <taxon>Pterygota</taxon>
        <taxon>Neoptera</taxon>
        <taxon>Endopterygota</taxon>
        <taxon>Diptera</taxon>
        <taxon>Nematocera</taxon>
        <taxon>Culicoidea</taxon>
        <taxon>Culicidae</taxon>
        <taxon>Culicinae</taxon>
        <taxon>Aedini</taxon>
        <taxon>Aedes</taxon>
        <taxon>Stegomyia</taxon>
    </lineage>
</organism>
<proteinExistence type="predicted"/>
<dbReference type="InterPro" id="IPR041588">
    <property type="entry name" value="Integrase_H2C2"/>
</dbReference>
<keyword evidence="3" id="KW-1185">Reference proteome</keyword>
<dbReference type="Pfam" id="PF05380">
    <property type="entry name" value="Peptidase_A17"/>
    <property type="match status" value="1"/>
</dbReference>
<name>A0ABM1XVX2_AEDAL</name>
<dbReference type="Gene3D" id="3.30.420.10">
    <property type="entry name" value="Ribonuclease H-like superfamily/Ribonuclease H"/>
    <property type="match status" value="1"/>
</dbReference>
<feature type="domain" description="Integrase catalytic" evidence="1">
    <location>
        <begin position="687"/>
        <end position="889"/>
    </location>
</feature>
<dbReference type="RefSeq" id="XP_062713954.1">
    <property type="nucleotide sequence ID" value="XM_062857970.1"/>
</dbReference>
<evidence type="ECO:0000313" key="3">
    <source>
        <dbReference type="Proteomes" id="UP000069940"/>
    </source>
</evidence>
<dbReference type="EnsemblMetazoa" id="AALFPA23_003375.R3695">
    <property type="protein sequence ID" value="AALFPA23_003375.P3695"/>
    <property type="gene ID" value="AALFPA23_003375"/>
</dbReference>
<dbReference type="PANTHER" id="PTHR47331:SF1">
    <property type="entry name" value="GAG-LIKE PROTEIN"/>
    <property type="match status" value="1"/>
</dbReference>
<dbReference type="Pfam" id="PF17921">
    <property type="entry name" value="Integrase_H2C2"/>
    <property type="match status" value="1"/>
</dbReference>
<dbReference type="InterPro" id="IPR043502">
    <property type="entry name" value="DNA/RNA_pol_sf"/>
</dbReference>
<dbReference type="InterPro" id="IPR036397">
    <property type="entry name" value="RNaseH_sf"/>
</dbReference>
<accession>A0ABM1XVX2</accession>
<dbReference type="PANTHER" id="PTHR47331">
    <property type="entry name" value="PHD-TYPE DOMAIN-CONTAINING PROTEIN"/>
    <property type="match status" value="1"/>
</dbReference>
<evidence type="ECO:0000313" key="2">
    <source>
        <dbReference type="EnsemblMetazoa" id="AALFPA23_003375.P3695"/>
    </source>
</evidence>
<dbReference type="GeneID" id="134290772"/>
<dbReference type="InterPro" id="IPR012337">
    <property type="entry name" value="RNaseH-like_sf"/>
</dbReference>
<dbReference type="PROSITE" id="PS50994">
    <property type="entry name" value="INTEGRASE"/>
    <property type="match status" value="1"/>
</dbReference>
<dbReference type="SUPFAM" id="SSF56672">
    <property type="entry name" value="DNA/RNA polymerases"/>
    <property type="match status" value="1"/>
</dbReference>
<evidence type="ECO:0000259" key="1">
    <source>
        <dbReference type="PROSITE" id="PS50994"/>
    </source>
</evidence>
<protein>
    <recommendedName>
        <fullName evidence="1">Integrase catalytic domain-containing protein</fullName>
    </recommendedName>
</protein>
<dbReference type="Pfam" id="PF18701">
    <property type="entry name" value="DUF5641"/>
    <property type="match status" value="1"/>
</dbReference>
<reference evidence="3" key="1">
    <citation type="journal article" date="2015" name="Proc. Natl. Acad. Sci. U.S.A.">
        <title>Genome sequence of the Asian Tiger mosquito, Aedes albopictus, reveals insights into its biology, genetics, and evolution.</title>
        <authorList>
            <person name="Chen X.G."/>
            <person name="Jiang X."/>
            <person name="Gu J."/>
            <person name="Xu M."/>
            <person name="Wu Y."/>
            <person name="Deng Y."/>
            <person name="Zhang C."/>
            <person name="Bonizzoni M."/>
            <person name="Dermauw W."/>
            <person name="Vontas J."/>
            <person name="Armbruster P."/>
            <person name="Huang X."/>
            <person name="Yang Y."/>
            <person name="Zhang H."/>
            <person name="He W."/>
            <person name="Peng H."/>
            <person name="Liu Y."/>
            <person name="Wu K."/>
            <person name="Chen J."/>
            <person name="Lirakis M."/>
            <person name="Topalis P."/>
            <person name="Van Leeuwen T."/>
            <person name="Hall A.B."/>
            <person name="Jiang X."/>
            <person name="Thorpe C."/>
            <person name="Mueller R.L."/>
            <person name="Sun C."/>
            <person name="Waterhouse R.M."/>
            <person name="Yan G."/>
            <person name="Tu Z.J."/>
            <person name="Fang X."/>
            <person name="James A.A."/>
        </authorList>
    </citation>
    <scope>NUCLEOTIDE SEQUENCE [LARGE SCALE GENOMIC DNA]</scope>
    <source>
        <strain evidence="3">Foshan</strain>
    </source>
</reference>
<dbReference type="Proteomes" id="UP000069940">
    <property type="component" value="Unassembled WGS sequence"/>
</dbReference>
<reference evidence="2" key="2">
    <citation type="submission" date="2025-05" db="UniProtKB">
        <authorList>
            <consortium name="EnsemblMetazoa"/>
        </authorList>
    </citation>
    <scope>IDENTIFICATION</scope>
    <source>
        <strain evidence="2">Foshan</strain>
    </source>
</reference>
<dbReference type="InterPro" id="IPR040676">
    <property type="entry name" value="DUF5641"/>
</dbReference>